<dbReference type="Proteomes" id="UP001058974">
    <property type="component" value="Chromosome 6"/>
</dbReference>
<proteinExistence type="predicted"/>
<evidence type="ECO:0000313" key="1">
    <source>
        <dbReference type="EMBL" id="KAI5399647.1"/>
    </source>
</evidence>
<dbReference type="PANTHER" id="PTHR11439">
    <property type="entry name" value="GAG-POL-RELATED RETROTRANSPOSON"/>
    <property type="match status" value="1"/>
</dbReference>
<organism evidence="1 2">
    <name type="scientific">Pisum sativum</name>
    <name type="common">Garden pea</name>
    <name type="synonym">Lathyrus oleraceus</name>
    <dbReference type="NCBI Taxonomy" id="3888"/>
    <lineage>
        <taxon>Eukaryota</taxon>
        <taxon>Viridiplantae</taxon>
        <taxon>Streptophyta</taxon>
        <taxon>Embryophyta</taxon>
        <taxon>Tracheophyta</taxon>
        <taxon>Spermatophyta</taxon>
        <taxon>Magnoliopsida</taxon>
        <taxon>eudicotyledons</taxon>
        <taxon>Gunneridae</taxon>
        <taxon>Pentapetalae</taxon>
        <taxon>rosids</taxon>
        <taxon>fabids</taxon>
        <taxon>Fabales</taxon>
        <taxon>Fabaceae</taxon>
        <taxon>Papilionoideae</taxon>
        <taxon>50 kb inversion clade</taxon>
        <taxon>NPAAA clade</taxon>
        <taxon>Hologalegina</taxon>
        <taxon>IRL clade</taxon>
        <taxon>Fabeae</taxon>
        <taxon>Lathyrus</taxon>
    </lineage>
</organism>
<keyword evidence="2" id="KW-1185">Reference proteome</keyword>
<protein>
    <submittedName>
        <fullName evidence="1">Uncharacterized protein</fullName>
    </submittedName>
</protein>
<dbReference type="Gramene" id="Psat06G0482900-T1">
    <property type="protein sequence ID" value="KAI5399647.1"/>
    <property type="gene ID" value="KIW84_064829"/>
</dbReference>
<accession>A0A9D4WDP0</accession>
<dbReference type="PANTHER" id="PTHR11439:SF470">
    <property type="entry name" value="CYSTEINE-RICH RLK (RECEPTOR-LIKE PROTEIN KINASE) 8"/>
    <property type="match status" value="1"/>
</dbReference>
<name>A0A9D4WDP0_PEA</name>
<comment type="caution">
    <text evidence="1">The sequence shown here is derived from an EMBL/GenBank/DDBJ whole genome shotgun (WGS) entry which is preliminary data.</text>
</comment>
<gene>
    <name evidence="1" type="ORF">KIW84_064829</name>
</gene>
<reference evidence="1 2" key="1">
    <citation type="journal article" date="2022" name="Nat. Genet.">
        <title>Improved pea reference genome and pan-genome highlight genomic features and evolutionary characteristics.</title>
        <authorList>
            <person name="Yang T."/>
            <person name="Liu R."/>
            <person name="Luo Y."/>
            <person name="Hu S."/>
            <person name="Wang D."/>
            <person name="Wang C."/>
            <person name="Pandey M.K."/>
            <person name="Ge S."/>
            <person name="Xu Q."/>
            <person name="Li N."/>
            <person name="Li G."/>
            <person name="Huang Y."/>
            <person name="Saxena R.K."/>
            <person name="Ji Y."/>
            <person name="Li M."/>
            <person name="Yan X."/>
            <person name="He Y."/>
            <person name="Liu Y."/>
            <person name="Wang X."/>
            <person name="Xiang C."/>
            <person name="Varshney R.K."/>
            <person name="Ding H."/>
            <person name="Gao S."/>
            <person name="Zong X."/>
        </authorList>
    </citation>
    <scope>NUCLEOTIDE SEQUENCE [LARGE SCALE GENOMIC DNA]</scope>
    <source>
        <strain evidence="1 2">cv. Zhongwan 6</strain>
    </source>
</reference>
<dbReference type="AlphaFoldDB" id="A0A9D4WDP0"/>
<evidence type="ECO:0000313" key="2">
    <source>
        <dbReference type="Proteomes" id="UP001058974"/>
    </source>
</evidence>
<dbReference type="EMBL" id="JAMSHJ010000006">
    <property type="protein sequence ID" value="KAI5399647.1"/>
    <property type="molecule type" value="Genomic_DNA"/>
</dbReference>
<sequence length="418" mass="46774">MSNSKNIFNTFTQQVTLKLDENNFHSRKQQIEGIIRTHKLRRFLVNPDVPLRYLVDEGRTNDTENHAFDMWEQHDLLLFTWLLTTIFGMRCTIDILESIDDSISHRDQLEAILDGLSEDYNALASIIQYRSTICPIIEVESVLLSNEATLDKAKQTILTGPLSVNVAQVLINSTQSLPHSNHDVIYASQFNHMPQLNENRGGFHGGGNFNRGRGGKFGELCTSTMACPAVALGHTSVPNQWMPSVLRGPPPGFGLSPSPRPQAYLIGTDTTRAGSPPSGSCIFLGPNLISWWSEKQTLVAKSNTEAEYKSLANSASKVLWIQSLLTQLSVPFTTPILFCVNLSIVALSHNPVLHARTKHMELDIFFLRENVLSKNLIVHHIPTFDQYADLLTKLLSPLRFLQLRNKLQVVDKSSLAHK</sequence>
<dbReference type="CDD" id="cd09272">
    <property type="entry name" value="RNase_HI_RT_Ty1"/>
    <property type="match status" value="1"/>
</dbReference>